<evidence type="ECO:0000256" key="1">
    <source>
        <dbReference type="ARBA" id="ARBA00022801"/>
    </source>
</evidence>
<evidence type="ECO:0000259" key="2">
    <source>
        <dbReference type="SMART" id="SM00047"/>
    </source>
</evidence>
<dbReference type="PANTHER" id="PTHR33308">
    <property type="entry name" value="PEPTIDOGLYCAN HYDROLASE FLGJ"/>
    <property type="match status" value="1"/>
</dbReference>
<dbReference type="Gene3D" id="1.10.530.10">
    <property type="match status" value="2"/>
</dbReference>
<name>L0D7D8_SINAD</name>
<dbReference type="KEGG" id="saci:Sinac_0296"/>
<protein>
    <submittedName>
        <fullName evidence="3">Muramidase (Flagellum-specific)</fullName>
    </submittedName>
</protein>
<dbReference type="InterPro" id="IPR051056">
    <property type="entry name" value="Glycosyl_Hydrolase_73"/>
</dbReference>
<dbReference type="EMBL" id="CP003364">
    <property type="protein sequence ID" value="AGA24743.1"/>
    <property type="molecule type" value="Genomic_DNA"/>
</dbReference>
<sequence>MARPKHVETFIEGILPIARKVRAEYGVPVSLCIAQAALESGWNLANKSPFGHAIKGDPSKGFVKFKTLEDAAMAYGKNLRDNPVYKSAWAYKDDPDKFADAIGEAYAPKQGYAKMVKSIIKSFNLKEYDAEIVASDADLGIDRPYKCTLFLWW</sequence>
<accession>L0D7D8</accession>
<dbReference type="Pfam" id="PF01832">
    <property type="entry name" value="Glucosaminidase"/>
    <property type="match status" value="1"/>
</dbReference>
<dbReference type="eggNOG" id="COG1705">
    <property type="taxonomic scope" value="Bacteria"/>
</dbReference>
<dbReference type="SMART" id="SM00047">
    <property type="entry name" value="LYZ2"/>
    <property type="match status" value="1"/>
</dbReference>
<dbReference type="HOGENOM" id="CLU_1712052_0_0_0"/>
<keyword evidence="4" id="KW-1185">Reference proteome</keyword>
<dbReference type="RefSeq" id="WP_015243928.1">
    <property type="nucleotide sequence ID" value="NC_019892.1"/>
</dbReference>
<proteinExistence type="predicted"/>
<dbReference type="Proteomes" id="UP000010798">
    <property type="component" value="Chromosome"/>
</dbReference>
<organism evidence="3 4">
    <name type="scientific">Singulisphaera acidiphila (strain ATCC BAA-1392 / DSM 18658 / VKM B-2454 / MOB10)</name>
    <dbReference type="NCBI Taxonomy" id="886293"/>
    <lineage>
        <taxon>Bacteria</taxon>
        <taxon>Pseudomonadati</taxon>
        <taxon>Planctomycetota</taxon>
        <taxon>Planctomycetia</taxon>
        <taxon>Isosphaerales</taxon>
        <taxon>Isosphaeraceae</taxon>
        <taxon>Singulisphaera</taxon>
    </lineage>
</organism>
<evidence type="ECO:0000313" key="4">
    <source>
        <dbReference type="Proteomes" id="UP000010798"/>
    </source>
</evidence>
<dbReference type="PANTHER" id="PTHR33308:SF9">
    <property type="entry name" value="PEPTIDOGLYCAN HYDROLASE FLGJ"/>
    <property type="match status" value="1"/>
</dbReference>
<dbReference type="OrthoDB" id="977752at2"/>
<dbReference type="GO" id="GO:0004040">
    <property type="term" value="F:amidase activity"/>
    <property type="evidence" value="ECO:0007669"/>
    <property type="project" value="InterPro"/>
</dbReference>
<feature type="domain" description="Mannosyl-glycoprotein endo-beta-N-acetylglucosamidase-like" evidence="2">
    <location>
        <begin position="1"/>
        <end position="129"/>
    </location>
</feature>
<dbReference type="AlphaFoldDB" id="L0D7D8"/>
<dbReference type="InterPro" id="IPR002901">
    <property type="entry name" value="MGlyc_endo_b_GlcNAc-like_dom"/>
</dbReference>
<dbReference type="STRING" id="886293.Sinac_0296"/>
<reference evidence="3 4" key="1">
    <citation type="submission" date="2012-02" db="EMBL/GenBank/DDBJ databases">
        <title>Complete sequence of chromosome of Singulisphaera acidiphila DSM 18658.</title>
        <authorList>
            <consortium name="US DOE Joint Genome Institute (JGI-PGF)"/>
            <person name="Lucas S."/>
            <person name="Copeland A."/>
            <person name="Lapidus A."/>
            <person name="Glavina del Rio T."/>
            <person name="Dalin E."/>
            <person name="Tice H."/>
            <person name="Bruce D."/>
            <person name="Goodwin L."/>
            <person name="Pitluck S."/>
            <person name="Peters L."/>
            <person name="Ovchinnikova G."/>
            <person name="Chertkov O."/>
            <person name="Kyrpides N."/>
            <person name="Mavromatis K."/>
            <person name="Ivanova N."/>
            <person name="Brettin T."/>
            <person name="Detter J.C."/>
            <person name="Han C."/>
            <person name="Larimer F."/>
            <person name="Land M."/>
            <person name="Hauser L."/>
            <person name="Markowitz V."/>
            <person name="Cheng J.-F."/>
            <person name="Hugenholtz P."/>
            <person name="Woyke T."/>
            <person name="Wu D."/>
            <person name="Tindall B."/>
            <person name="Pomrenke H."/>
            <person name="Brambilla E."/>
            <person name="Klenk H.-P."/>
            <person name="Eisen J.A."/>
        </authorList>
    </citation>
    <scope>NUCLEOTIDE SEQUENCE [LARGE SCALE GENOMIC DNA]</scope>
    <source>
        <strain evidence="4">ATCC BAA-1392 / DSM 18658 / VKM B-2454 / MOB10</strain>
    </source>
</reference>
<keyword evidence="1" id="KW-0378">Hydrolase</keyword>
<evidence type="ECO:0000313" key="3">
    <source>
        <dbReference type="EMBL" id="AGA24743.1"/>
    </source>
</evidence>
<gene>
    <name evidence="3" type="ordered locus">Sinac_0296</name>
</gene>